<gene>
    <name evidence="2" type="ORF">HAHE_23680</name>
</gene>
<keyword evidence="1" id="KW-0472">Membrane</keyword>
<name>A0ABM7REF2_9BACT</name>
<dbReference type="RefSeq" id="WP_338684702.1">
    <property type="nucleotide sequence ID" value="NZ_AP024702.1"/>
</dbReference>
<keyword evidence="1" id="KW-0812">Transmembrane</keyword>
<keyword evidence="1" id="KW-1133">Transmembrane helix</keyword>
<reference evidence="2 3" key="1">
    <citation type="submission" date="2021-06" db="EMBL/GenBank/DDBJ databases">
        <title>Complete genome of Haloferula helveola possessing various polysaccharide degrading enzymes.</title>
        <authorList>
            <person name="Takami H."/>
            <person name="Huang C."/>
            <person name="Hamasaki K."/>
        </authorList>
    </citation>
    <scope>NUCLEOTIDE SEQUENCE [LARGE SCALE GENOMIC DNA]</scope>
    <source>
        <strain evidence="2 3">CN-1</strain>
    </source>
</reference>
<protein>
    <submittedName>
        <fullName evidence="2">Uncharacterized protein</fullName>
    </submittedName>
</protein>
<feature type="transmembrane region" description="Helical" evidence="1">
    <location>
        <begin position="76"/>
        <end position="102"/>
    </location>
</feature>
<organism evidence="2 3">
    <name type="scientific">Haloferula helveola</name>
    <dbReference type="NCBI Taxonomy" id="490095"/>
    <lineage>
        <taxon>Bacteria</taxon>
        <taxon>Pseudomonadati</taxon>
        <taxon>Verrucomicrobiota</taxon>
        <taxon>Verrucomicrobiia</taxon>
        <taxon>Verrucomicrobiales</taxon>
        <taxon>Verrucomicrobiaceae</taxon>
        <taxon>Haloferula</taxon>
    </lineage>
</organism>
<sequence>MPPAQPPAPNPQAIQDAEHIKLLAIFHYVYAGLVALGASIPIIHVAMGFAMVSGAIPMSSGTPPSSGGAVPPDASWMGWFFVIIGGSVIIVGWTFAVLVFFAGKFLSERRRYTFVFVIACINCINVPMGTALGIFTILVMQRPSVKELFDGPALGSGS</sequence>
<dbReference type="Proteomes" id="UP001374893">
    <property type="component" value="Chromosome"/>
</dbReference>
<feature type="transmembrane region" description="Helical" evidence="1">
    <location>
        <begin position="28"/>
        <end position="56"/>
    </location>
</feature>
<evidence type="ECO:0000313" key="3">
    <source>
        <dbReference type="Proteomes" id="UP001374893"/>
    </source>
</evidence>
<keyword evidence="3" id="KW-1185">Reference proteome</keyword>
<evidence type="ECO:0000256" key="1">
    <source>
        <dbReference type="SAM" id="Phobius"/>
    </source>
</evidence>
<dbReference type="EMBL" id="AP024702">
    <property type="protein sequence ID" value="BCX48460.1"/>
    <property type="molecule type" value="Genomic_DNA"/>
</dbReference>
<evidence type="ECO:0000313" key="2">
    <source>
        <dbReference type="EMBL" id="BCX48460.1"/>
    </source>
</evidence>
<accession>A0ABM7REF2</accession>
<proteinExistence type="predicted"/>
<feature type="transmembrane region" description="Helical" evidence="1">
    <location>
        <begin position="114"/>
        <end position="140"/>
    </location>
</feature>